<protein>
    <submittedName>
        <fullName evidence="1">Uncharacterized protein</fullName>
    </submittedName>
</protein>
<reference evidence="1 2" key="1">
    <citation type="submission" date="2019-05" db="EMBL/GenBank/DDBJ databases">
        <title>Another draft genome of Portunus trituberculatus and its Hox gene families provides insights of decapod evolution.</title>
        <authorList>
            <person name="Jeong J.-H."/>
            <person name="Song I."/>
            <person name="Kim S."/>
            <person name="Choi T."/>
            <person name="Kim D."/>
            <person name="Ryu S."/>
            <person name="Kim W."/>
        </authorList>
    </citation>
    <scope>NUCLEOTIDE SEQUENCE [LARGE SCALE GENOMIC DNA]</scope>
    <source>
        <tissue evidence="1">Muscle</tissue>
    </source>
</reference>
<name>A0A5B7G7Q6_PORTR</name>
<dbReference type="AlphaFoldDB" id="A0A5B7G7Q6"/>
<organism evidence="1 2">
    <name type="scientific">Portunus trituberculatus</name>
    <name type="common">Swimming crab</name>
    <name type="synonym">Neptunus trituberculatus</name>
    <dbReference type="NCBI Taxonomy" id="210409"/>
    <lineage>
        <taxon>Eukaryota</taxon>
        <taxon>Metazoa</taxon>
        <taxon>Ecdysozoa</taxon>
        <taxon>Arthropoda</taxon>
        <taxon>Crustacea</taxon>
        <taxon>Multicrustacea</taxon>
        <taxon>Malacostraca</taxon>
        <taxon>Eumalacostraca</taxon>
        <taxon>Eucarida</taxon>
        <taxon>Decapoda</taxon>
        <taxon>Pleocyemata</taxon>
        <taxon>Brachyura</taxon>
        <taxon>Eubrachyura</taxon>
        <taxon>Portunoidea</taxon>
        <taxon>Portunidae</taxon>
        <taxon>Portuninae</taxon>
        <taxon>Portunus</taxon>
    </lineage>
</organism>
<gene>
    <name evidence="1" type="ORF">E2C01_047498</name>
</gene>
<proteinExistence type="predicted"/>
<evidence type="ECO:0000313" key="2">
    <source>
        <dbReference type="Proteomes" id="UP000324222"/>
    </source>
</evidence>
<dbReference type="Proteomes" id="UP000324222">
    <property type="component" value="Unassembled WGS sequence"/>
</dbReference>
<comment type="caution">
    <text evidence="1">The sequence shown here is derived from an EMBL/GenBank/DDBJ whole genome shotgun (WGS) entry which is preliminary data.</text>
</comment>
<dbReference type="EMBL" id="VSRR010011752">
    <property type="protein sequence ID" value="MPC53597.1"/>
    <property type="molecule type" value="Genomic_DNA"/>
</dbReference>
<keyword evidence="2" id="KW-1185">Reference proteome</keyword>
<evidence type="ECO:0000313" key="1">
    <source>
        <dbReference type="EMBL" id="MPC53597.1"/>
    </source>
</evidence>
<accession>A0A5B7G7Q6</accession>
<sequence length="93" mass="9823">MSGRRGGAAGGVLVMVIPSSNRIRIVAYAGTGDLHHFCLAEARVEVRNIAGHVRLAALHATRAEAVQVVITEEVVVSILHFCYPTLSFNKGGG</sequence>